<feature type="domain" description="HMG box" evidence="7">
    <location>
        <begin position="188"/>
        <end position="256"/>
    </location>
</feature>
<dbReference type="Proteomes" id="UP001652582">
    <property type="component" value="Chromosome 6"/>
</dbReference>
<dbReference type="SUPFAM" id="SSF47095">
    <property type="entry name" value="HMG-box"/>
    <property type="match status" value="2"/>
</dbReference>
<feature type="DNA-binding region" description="HMG box" evidence="5">
    <location>
        <begin position="188"/>
        <end position="256"/>
    </location>
</feature>
<feature type="region of interest" description="Disordered" evidence="6">
    <location>
        <begin position="120"/>
        <end position="160"/>
    </location>
</feature>
<keyword evidence="4 5" id="KW-0539">Nucleus</keyword>
<feature type="compositionally biased region" description="Basic residues" evidence="6">
    <location>
        <begin position="136"/>
        <end position="149"/>
    </location>
</feature>
<comment type="subcellular location">
    <subcellularLocation>
        <location evidence="1">Nucleus</location>
    </subcellularLocation>
</comment>
<organism evidence="8 9">
    <name type="scientific">Bicyclus anynana</name>
    <name type="common">Squinting bush brown butterfly</name>
    <dbReference type="NCBI Taxonomy" id="110368"/>
    <lineage>
        <taxon>Eukaryota</taxon>
        <taxon>Metazoa</taxon>
        <taxon>Ecdysozoa</taxon>
        <taxon>Arthropoda</taxon>
        <taxon>Hexapoda</taxon>
        <taxon>Insecta</taxon>
        <taxon>Pterygota</taxon>
        <taxon>Neoptera</taxon>
        <taxon>Endopterygota</taxon>
        <taxon>Lepidoptera</taxon>
        <taxon>Glossata</taxon>
        <taxon>Ditrysia</taxon>
        <taxon>Papilionoidea</taxon>
        <taxon>Nymphalidae</taxon>
        <taxon>Satyrinae</taxon>
        <taxon>Satyrini</taxon>
        <taxon>Mycalesina</taxon>
        <taxon>Bicyclus</taxon>
    </lineage>
</organism>
<evidence type="ECO:0000256" key="2">
    <source>
        <dbReference type="ARBA" id="ARBA00008774"/>
    </source>
</evidence>
<reference evidence="9" key="1">
    <citation type="submission" date="2025-08" db="UniProtKB">
        <authorList>
            <consortium name="RefSeq"/>
        </authorList>
    </citation>
    <scope>IDENTIFICATION</scope>
</reference>
<feature type="DNA-binding region" description="HMG box" evidence="5">
    <location>
        <begin position="45"/>
        <end position="113"/>
    </location>
</feature>
<evidence type="ECO:0000256" key="6">
    <source>
        <dbReference type="SAM" id="MobiDB-lite"/>
    </source>
</evidence>
<dbReference type="PRINTS" id="PR00886">
    <property type="entry name" value="HIGHMOBLTY12"/>
</dbReference>
<evidence type="ECO:0000259" key="7">
    <source>
        <dbReference type="PROSITE" id="PS50118"/>
    </source>
</evidence>
<dbReference type="InterPro" id="IPR009071">
    <property type="entry name" value="HMG_box_dom"/>
</dbReference>
<proteinExistence type="inferred from homology"/>
<comment type="similarity">
    <text evidence="2">Belongs to the HMGB family.</text>
</comment>
<feature type="region of interest" description="Disordered" evidence="6">
    <location>
        <begin position="1"/>
        <end position="25"/>
    </location>
</feature>
<dbReference type="Gene3D" id="1.10.30.10">
    <property type="entry name" value="High mobility group box domain"/>
    <property type="match status" value="2"/>
</dbReference>
<evidence type="ECO:0000256" key="1">
    <source>
        <dbReference type="ARBA" id="ARBA00004123"/>
    </source>
</evidence>
<dbReference type="SMART" id="SM00398">
    <property type="entry name" value="HMG"/>
    <property type="match status" value="2"/>
</dbReference>
<evidence type="ECO:0000313" key="8">
    <source>
        <dbReference type="Proteomes" id="UP001652582"/>
    </source>
</evidence>
<dbReference type="RefSeq" id="XP_052738081.1">
    <property type="nucleotide sequence ID" value="XM_052882121.1"/>
</dbReference>
<sequence length="281" mass="33090">MMSKKKRKIQQIAEPDNKQDEPEMQNSVQLMSGVKRQHYTNRNLPKRSMTASLWFFNAEKPKVEAEHPEHSFADVVKELNRRWAAADPETKLKYESIAEQDKERYDREMAAYKADPLALDKQQHEANTGEELVKVEKKKKSKKKQKRGHRMAEQDNKQFESEMQNCMQSKNIIMTDVKRRHYVDPNMPKRPLSASFWFCNDERPKLEAEHPERSLVDILREVSRRWAAADPETKLKYETLGAQDQERYDREMAAYKTDPLALDQKHEANTGEELVKVEVDE</sequence>
<dbReference type="GeneID" id="112057214"/>
<dbReference type="PROSITE" id="PS50118">
    <property type="entry name" value="HMG_BOX_2"/>
    <property type="match status" value="2"/>
</dbReference>
<keyword evidence="3 5" id="KW-0238">DNA-binding</keyword>
<name>A0ABM3LG68_BICAN</name>
<accession>A0ABM3LG68</accession>
<dbReference type="Pfam" id="PF00505">
    <property type="entry name" value="HMG_box"/>
    <property type="match status" value="2"/>
</dbReference>
<feature type="domain" description="HMG box" evidence="7">
    <location>
        <begin position="45"/>
        <end position="113"/>
    </location>
</feature>
<evidence type="ECO:0000256" key="5">
    <source>
        <dbReference type="PROSITE-ProRule" id="PRU00267"/>
    </source>
</evidence>
<dbReference type="InterPro" id="IPR036910">
    <property type="entry name" value="HMG_box_dom_sf"/>
</dbReference>
<keyword evidence="8" id="KW-1185">Reference proteome</keyword>
<dbReference type="InterPro" id="IPR050342">
    <property type="entry name" value="HMGB"/>
</dbReference>
<protein>
    <submittedName>
        <fullName evidence="9">High mobility group protein B1 isoform X1</fullName>
    </submittedName>
</protein>
<evidence type="ECO:0000256" key="3">
    <source>
        <dbReference type="ARBA" id="ARBA00023125"/>
    </source>
</evidence>
<feature type="compositionally biased region" description="Basic and acidic residues" evidence="6">
    <location>
        <begin position="150"/>
        <end position="160"/>
    </location>
</feature>
<dbReference type="PANTHER" id="PTHR48112:SF32">
    <property type="entry name" value="HIGH MOBILITY GROUP PROTEIN B3"/>
    <property type="match status" value="1"/>
</dbReference>
<gene>
    <name evidence="9" type="primary">LOC112057214</name>
</gene>
<evidence type="ECO:0000256" key="4">
    <source>
        <dbReference type="ARBA" id="ARBA00023242"/>
    </source>
</evidence>
<dbReference type="PANTHER" id="PTHR48112">
    <property type="entry name" value="HIGH MOBILITY GROUP PROTEIN DSP1"/>
    <property type="match status" value="1"/>
</dbReference>
<evidence type="ECO:0000313" key="9">
    <source>
        <dbReference type="RefSeq" id="XP_052738081.1"/>
    </source>
</evidence>